<keyword evidence="8 12" id="KW-0472">Membrane</keyword>
<feature type="domain" description="ABC transporter" evidence="13">
    <location>
        <begin position="2"/>
        <end position="231"/>
    </location>
</feature>
<protein>
    <recommendedName>
        <fullName evidence="2 12">Cell division ATP-binding protein FtsE</fullName>
    </recommendedName>
</protein>
<dbReference type="GO" id="GO:0005886">
    <property type="term" value="C:plasma membrane"/>
    <property type="evidence" value="ECO:0007669"/>
    <property type="project" value="UniProtKB-SubCell"/>
</dbReference>
<accession>A0A0R2AP59</accession>
<evidence type="ECO:0000256" key="7">
    <source>
        <dbReference type="ARBA" id="ARBA00022840"/>
    </source>
</evidence>
<dbReference type="AlphaFoldDB" id="A0A0R2AP59"/>
<dbReference type="PANTHER" id="PTHR24220">
    <property type="entry name" value="IMPORT ATP-BINDING PROTEIN"/>
    <property type="match status" value="1"/>
</dbReference>
<evidence type="ECO:0000256" key="6">
    <source>
        <dbReference type="ARBA" id="ARBA00022741"/>
    </source>
</evidence>
<dbReference type="InterPro" id="IPR005286">
    <property type="entry name" value="Cell_div_FtsE"/>
</dbReference>
<dbReference type="SUPFAM" id="SSF52540">
    <property type="entry name" value="P-loop containing nucleoside triphosphate hydrolases"/>
    <property type="match status" value="1"/>
</dbReference>
<dbReference type="InterPro" id="IPR003593">
    <property type="entry name" value="AAA+_ATPase"/>
</dbReference>
<proteinExistence type="inferred from homology"/>
<evidence type="ECO:0000313" key="14">
    <source>
        <dbReference type="EMBL" id="KRM65881.1"/>
    </source>
</evidence>
<evidence type="ECO:0000256" key="9">
    <source>
        <dbReference type="ARBA" id="ARBA00023306"/>
    </source>
</evidence>
<evidence type="ECO:0000256" key="10">
    <source>
        <dbReference type="ARBA" id="ARBA00049360"/>
    </source>
</evidence>
<dbReference type="InterPro" id="IPR015854">
    <property type="entry name" value="ABC_transpr_LolD-like"/>
</dbReference>
<dbReference type="PROSITE" id="PS00211">
    <property type="entry name" value="ABC_TRANSPORTER_1"/>
    <property type="match status" value="1"/>
</dbReference>
<dbReference type="GO" id="GO:0016887">
    <property type="term" value="F:ATP hydrolysis activity"/>
    <property type="evidence" value="ECO:0007669"/>
    <property type="project" value="InterPro"/>
</dbReference>
<organism evidence="14 15">
    <name type="scientific">Ligilactobacillus agilis DSM 20509</name>
    <dbReference type="NCBI Taxonomy" id="1423718"/>
    <lineage>
        <taxon>Bacteria</taxon>
        <taxon>Bacillati</taxon>
        <taxon>Bacillota</taxon>
        <taxon>Bacilli</taxon>
        <taxon>Lactobacillales</taxon>
        <taxon>Lactobacillaceae</taxon>
        <taxon>Ligilactobacillus</taxon>
    </lineage>
</organism>
<comment type="caution">
    <text evidence="14">The sequence shown here is derived from an EMBL/GenBank/DDBJ whole genome shotgun (WGS) entry which is preliminary data.</text>
</comment>
<dbReference type="OrthoDB" id="9791546at2"/>
<keyword evidence="6 12" id="KW-0547">Nucleotide-binding</keyword>
<evidence type="ECO:0000256" key="12">
    <source>
        <dbReference type="RuleBase" id="RU365094"/>
    </source>
</evidence>
<dbReference type="InterPro" id="IPR027417">
    <property type="entry name" value="P-loop_NTPase"/>
</dbReference>
<keyword evidence="7 12" id="KW-0067">ATP-binding</keyword>
<dbReference type="Proteomes" id="UP000051008">
    <property type="component" value="Unassembled WGS sequence"/>
</dbReference>
<comment type="catalytic activity">
    <reaction evidence="10">
        <text>ATP + H2O = ADP + phosphate + H(+)</text>
        <dbReference type="Rhea" id="RHEA:13065"/>
        <dbReference type="ChEBI" id="CHEBI:15377"/>
        <dbReference type="ChEBI" id="CHEBI:15378"/>
        <dbReference type="ChEBI" id="CHEBI:30616"/>
        <dbReference type="ChEBI" id="CHEBI:43474"/>
        <dbReference type="ChEBI" id="CHEBI:456216"/>
    </reaction>
</comment>
<dbReference type="Pfam" id="PF00005">
    <property type="entry name" value="ABC_tran"/>
    <property type="match status" value="1"/>
</dbReference>
<dbReference type="PANTHER" id="PTHR24220:SF470">
    <property type="entry name" value="CELL DIVISION ATP-BINDING PROTEIN FTSE"/>
    <property type="match status" value="1"/>
</dbReference>
<dbReference type="SMART" id="SM00382">
    <property type="entry name" value="AAA"/>
    <property type="match status" value="1"/>
</dbReference>
<comment type="subunit">
    <text evidence="12">Homodimer. Forms a membrane-associated complex with FtsX.</text>
</comment>
<gene>
    <name evidence="12" type="primary">ftsE</name>
    <name evidence="14" type="ORF">FC14_GL000900</name>
</gene>
<evidence type="ECO:0000256" key="1">
    <source>
        <dbReference type="ARBA" id="ARBA00005417"/>
    </source>
</evidence>
<keyword evidence="4 12" id="KW-1003">Cell membrane</keyword>
<evidence type="ECO:0000256" key="8">
    <source>
        <dbReference type="ARBA" id="ARBA00023136"/>
    </source>
</evidence>
<keyword evidence="5 12" id="KW-0132">Cell division</keyword>
<keyword evidence="9 12" id="KW-0131">Cell cycle</keyword>
<evidence type="ECO:0000313" key="15">
    <source>
        <dbReference type="Proteomes" id="UP000051008"/>
    </source>
</evidence>
<reference evidence="14 15" key="1">
    <citation type="journal article" date="2015" name="Genome Announc.">
        <title>Expanding the biotechnology potential of lactobacilli through comparative genomics of 213 strains and associated genera.</title>
        <authorList>
            <person name="Sun Z."/>
            <person name="Harris H.M."/>
            <person name="McCann A."/>
            <person name="Guo C."/>
            <person name="Argimon S."/>
            <person name="Zhang W."/>
            <person name="Yang X."/>
            <person name="Jeffery I.B."/>
            <person name="Cooney J.C."/>
            <person name="Kagawa T.F."/>
            <person name="Liu W."/>
            <person name="Song Y."/>
            <person name="Salvetti E."/>
            <person name="Wrobel A."/>
            <person name="Rasinkangas P."/>
            <person name="Parkhill J."/>
            <person name="Rea M.C."/>
            <person name="O'Sullivan O."/>
            <person name="Ritari J."/>
            <person name="Douillard F.P."/>
            <person name="Paul Ross R."/>
            <person name="Yang R."/>
            <person name="Briner A.E."/>
            <person name="Felis G.E."/>
            <person name="de Vos W.M."/>
            <person name="Barrangou R."/>
            <person name="Klaenhammer T.R."/>
            <person name="Caufield P.W."/>
            <person name="Cui Y."/>
            <person name="Zhang H."/>
            <person name="O'Toole P.W."/>
        </authorList>
    </citation>
    <scope>NUCLEOTIDE SEQUENCE [LARGE SCALE GENOMIC DNA]</scope>
    <source>
        <strain evidence="14 15">DSM 20509</strain>
    </source>
</reference>
<dbReference type="InterPro" id="IPR017871">
    <property type="entry name" value="ABC_transporter-like_CS"/>
</dbReference>
<evidence type="ECO:0000259" key="13">
    <source>
        <dbReference type="PROSITE" id="PS50893"/>
    </source>
</evidence>
<dbReference type="GO" id="GO:0022857">
    <property type="term" value="F:transmembrane transporter activity"/>
    <property type="evidence" value="ECO:0007669"/>
    <property type="project" value="TreeGrafter"/>
</dbReference>
<keyword evidence="3" id="KW-0813">Transport</keyword>
<evidence type="ECO:0000256" key="3">
    <source>
        <dbReference type="ARBA" id="ARBA00022448"/>
    </source>
</evidence>
<dbReference type="PATRIC" id="fig|1423718.3.peg.948"/>
<dbReference type="RefSeq" id="WP_056975941.1">
    <property type="nucleotide sequence ID" value="NZ_AYYP01000010.1"/>
</dbReference>
<dbReference type="Gene3D" id="3.40.50.300">
    <property type="entry name" value="P-loop containing nucleotide triphosphate hydrolases"/>
    <property type="match status" value="1"/>
</dbReference>
<dbReference type="GO" id="GO:0051301">
    <property type="term" value="P:cell division"/>
    <property type="evidence" value="ECO:0007669"/>
    <property type="project" value="UniProtKB-UniRule"/>
</dbReference>
<evidence type="ECO:0000256" key="5">
    <source>
        <dbReference type="ARBA" id="ARBA00022618"/>
    </source>
</evidence>
<comment type="subcellular location">
    <subcellularLocation>
        <location evidence="12">Cell membrane</location>
        <topology evidence="12">Peripheral membrane protein</topology>
        <orientation evidence="12">Cytoplasmic side</orientation>
    </subcellularLocation>
</comment>
<dbReference type="InterPro" id="IPR003439">
    <property type="entry name" value="ABC_transporter-like_ATP-bd"/>
</dbReference>
<evidence type="ECO:0000256" key="2">
    <source>
        <dbReference type="ARBA" id="ARBA00020019"/>
    </source>
</evidence>
<name>A0A0R2AP59_9LACO</name>
<dbReference type="EMBL" id="AYYP01000010">
    <property type="protein sequence ID" value="KRM65881.1"/>
    <property type="molecule type" value="Genomic_DNA"/>
</dbReference>
<comment type="function">
    <text evidence="11">Part of the ABC transporter FtsEX involved in cellular division. Has ATPase activity. Essential for cell division and viability.</text>
</comment>
<evidence type="ECO:0000256" key="11">
    <source>
        <dbReference type="ARBA" id="ARBA00055994"/>
    </source>
</evidence>
<comment type="similarity">
    <text evidence="1 12">Belongs to the ABC transporter superfamily.</text>
</comment>
<dbReference type="PROSITE" id="PS50893">
    <property type="entry name" value="ABC_TRANSPORTER_2"/>
    <property type="match status" value="1"/>
</dbReference>
<evidence type="ECO:0000256" key="4">
    <source>
        <dbReference type="ARBA" id="ARBA00022475"/>
    </source>
</evidence>
<keyword evidence="15" id="KW-1185">Reference proteome</keyword>
<dbReference type="GO" id="GO:0005524">
    <property type="term" value="F:ATP binding"/>
    <property type="evidence" value="ECO:0007669"/>
    <property type="project" value="UniProtKB-UniRule"/>
</dbReference>
<dbReference type="FunFam" id="3.40.50.300:FF:000056">
    <property type="entry name" value="Cell division ATP-binding protein FtsE"/>
    <property type="match status" value="1"/>
</dbReference>
<dbReference type="NCBIfam" id="TIGR02673">
    <property type="entry name" value="FtsE"/>
    <property type="match status" value="1"/>
</dbReference>
<sequence length="231" mass="25788">MIEFKNVVKKYDNNITATNNISVKIKPGEFVYVVGPSGAGKSTFIKMMYREEAPTSGSIIVNEYALENIKSREIPFLRRELGIVFQDFKLLPRLTVFENIAYALQVIEKTPEEVEQRVSRVLDLVGLSAKRDNFPAELSGGEQQRVAIARAIANEPSILIADEPTGNLDPETAEGIMEILEQVNKQGTTVVMATHNSFIVNEYKHRVLEINGGKIIRDEEEGVYSNEDANA</sequence>